<evidence type="ECO:0000313" key="2">
    <source>
        <dbReference type="EMBL" id="PKB97420.1"/>
    </source>
</evidence>
<accession>A0A2N0NS47</accession>
<feature type="compositionally biased region" description="Polar residues" evidence="1">
    <location>
        <begin position="1"/>
        <end position="10"/>
    </location>
</feature>
<gene>
    <name evidence="2" type="ORF">RhiirA5_433199</name>
</gene>
<dbReference type="EMBL" id="LLXJ01003217">
    <property type="protein sequence ID" value="PKB97420.1"/>
    <property type="molecule type" value="Genomic_DNA"/>
</dbReference>
<evidence type="ECO:0000256" key="1">
    <source>
        <dbReference type="SAM" id="MobiDB-lite"/>
    </source>
</evidence>
<protein>
    <submittedName>
        <fullName evidence="2">Uncharacterized protein</fullName>
    </submittedName>
</protein>
<reference evidence="2 3" key="2">
    <citation type="submission" date="2017-09" db="EMBL/GenBank/DDBJ databases">
        <title>Extensive intraspecific genome diversity in a model arbuscular mycorrhizal fungus.</title>
        <authorList>
            <person name="Chen E.C."/>
            <person name="Morin E."/>
            <person name="Beaudet D."/>
            <person name="Noel J."/>
            <person name="Ndikumana S."/>
            <person name="Charron P."/>
            <person name="St-Onge C."/>
            <person name="Giorgi J."/>
            <person name="Grigoriev I.V."/>
            <person name="Roux C."/>
            <person name="Martin F.M."/>
            <person name="Corradi N."/>
        </authorList>
    </citation>
    <scope>NUCLEOTIDE SEQUENCE [LARGE SCALE GENOMIC DNA]</scope>
    <source>
        <strain evidence="2 3">A5</strain>
    </source>
</reference>
<feature type="region of interest" description="Disordered" evidence="1">
    <location>
        <begin position="1"/>
        <end position="71"/>
    </location>
</feature>
<dbReference type="Proteomes" id="UP000232722">
    <property type="component" value="Unassembled WGS sequence"/>
</dbReference>
<dbReference type="AlphaFoldDB" id="A0A2N0NS47"/>
<comment type="caution">
    <text evidence="2">The sequence shown here is derived from an EMBL/GenBank/DDBJ whole genome shotgun (WGS) entry which is preliminary data.</text>
</comment>
<organism evidence="2 3">
    <name type="scientific">Rhizophagus irregularis</name>
    <dbReference type="NCBI Taxonomy" id="588596"/>
    <lineage>
        <taxon>Eukaryota</taxon>
        <taxon>Fungi</taxon>
        <taxon>Fungi incertae sedis</taxon>
        <taxon>Mucoromycota</taxon>
        <taxon>Glomeromycotina</taxon>
        <taxon>Glomeromycetes</taxon>
        <taxon>Glomerales</taxon>
        <taxon>Glomeraceae</taxon>
        <taxon>Rhizophagus</taxon>
    </lineage>
</organism>
<evidence type="ECO:0000313" key="3">
    <source>
        <dbReference type="Proteomes" id="UP000232722"/>
    </source>
</evidence>
<name>A0A2N0NS47_9GLOM</name>
<proteinExistence type="predicted"/>
<sequence length="88" mass="10011">MESNEENVLQPNIDNEWNNIDNNNIEEIEEIEEKNIRGRRRGRGRGKDKGRGTGSSSGSSRGIDHNNEEEQIIQLPVPPFFNILHASL</sequence>
<feature type="compositionally biased region" description="Low complexity" evidence="1">
    <location>
        <begin position="12"/>
        <end position="23"/>
    </location>
</feature>
<reference evidence="2 3" key="1">
    <citation type="submission" date="2016-04" db="EMBL/GenBank/DDBJ databases">
        <title>Genome analyses suggest a sexual origin of heterokaryosis in a supposedly ancient asexual fungus.</title>
        <authorList>
            <person name="Ropars J."/>
            <person name="Sedzielewska K."/>
            <person name="Noel J."/>
            <person name="Charron P."/>
            <person name="Farinelli L."/>
            <person name="Marton T."/>
            <person name="Kruger M."/>
            <person name="Pelin A."/>
            <person name="Brachmann A."/>
            <person name="Corradi N."/>
        </authorList>
    </citation>
    <scope>NUCLEOTIDE SEQUENCE [LARGE SCALE GENOMIC DNA]</scope>
    <source>
        <strain evidence="2 3">A5</strain>
    </source>
</reference>